<dbReference type="Pfam" id="PF00005">
    <property type="entry name" value="ABC_tran"/>
    <property type="match status" value="1"/>
</dbReference>
<feature type="domain" description="ABC transporter" evidence="3">
    <location>
        <begin position="1"/>
        <end position="240"/>
    </location>
</feature>
<dbReference type="PATRIC" id="fig|742737.3.peg.4928"/>
<dbReference type="EMBL" id="ADLN01000127">
    <property type="protein sequence ID" value="EHI57037.1"/>
    <property type="molecule type" value="Genomic_DNA"/>
</dbReference>
<comment type="caution">
    <text evidence="4">The sequence shown here is derived from an EMBL/GenBank/DDBJ whole genome shotgun (WGS) entry which is preliminary data.</text>
</comment>
<gene>
    <name evidence="4" type="ORF">HMPREF9473_04944</name>
</gene>
<organism evidence="4 5">
    <name type="scientific">Hungatella hathewayi WAL-18680</name>
    <dbReference type="NCBI Taxonomy" id="742737"/>
    <lineage>
        <taxon>Bacteria</taxon>
        <taxon>Bacillati</taxon>
        <taxon>Bacillota</taxon>
        <taxon>Clostridia</taxon>
        <taxon>Lachnospirales</taxon>
        <taxon>Lachnospiraceae</taxon>
        <taxon>Hungatella</taxon>
    </lineage>
</organism>
<dbReference type="InterPro" id="IPR050107">
    <property type="entry name" value="ABC_carbohydrate_import_ATPase"/>
</dbReference>
<keyword evidence="5" id="KW-1185">Reference proteome</keyword>
<evidence type="ECO:0000259" key="3">
    <source>
        <dbReference type="PROSITE" id="PS50893"/>
    </source>
</evidence>
<proteinExistence type="predicted"/>
<keyword evidence="2" id="KW-0067">ATP-binding</keyword>
<dbReference type="AlphaFoldDB" id="G5IN66"/>
<dbReference type="SUPFAM" id="SSF52540">
    <property type="entry name" value="P-loop containing nucleoside triphosphate hydrolases"/>
    <property type="match status" value="1"/>
</dbReference>
<sequence>MREELFAAHYVDLMNHGNTIKHLNFRLFKSDILGIYGTFSSGKSMILDLVEGKVSPSRGEVAVYEKNVDYHQGIPQCWPMVARIEAEATLLGSLSVWENLCCFKGKKGHILVDSVGEKRRIQGVLQKYNIQIPINRRVESLSSYEILLLEIIKARLAGAEIILIDDFFLKCTEREEREIQALFAKLQSEGIAFLFTSSDMEILESYAECILFLNKGQIFSNAENNPENKQKIQGIVSSIFREKIYVRDSKTAVVTSPMLTLNIESVFTDGGQQPLDFYAGEIVCVADVDGFLFDILKKRLGYGYKSRYPMKVKFLNLGSLDNIIECLSPGDNLNLGIFDKVSRAGIPNHKLIKCQEEDFARWYGDPELLERNHCYNLPKRDRLAINLYKTMMANDRLLVVSDTDKYTDAITHQMLKDFYSREVESGKAVWVFVSPNSKPENFADRYVVAGHIEQNYGADYTEFTEFLSRYNSMQG</sequence>
<dbReference type="OrthoDB" id="9778870at2"/>
<evidence type="ECO:0000256" key="1">
    <source>
        <dbReference type="ARBA" id="ARBA00022741"/>
    </source>
</evidence>
<accession>G5IN66</accession>
<evidence type="ECO:0000313" key="5">
    <source>
        <dbReference type="Proteomes" id="UP000005384"/>
    </source>
</evidence>
<dbReference type="GO" id="GO:0005524">
    <property type="term" value="F:ATP binding"/>
    <property type="evidence" value="ECO:0007669"/>
    <property type="project" value="UniProtKB-KW"/>
</dbReference>
<name>G5IN66_9FIRM</name>
<dbReference type="GO" id="GO:0016887">
    <property type="term" value="F:ATP hydrolysis activity"/>
    <property type="evidence" value="ECO:0007669"/>
    <property type="project" value="InterPro"/>
</dbReference>
<keyword evidence="1" id="KW-0547">Nucleotide-binding</keyword>
<dbReference type="PROSITE" id="PS50893">
    <property type="entry name" value="ABC_TRANSPORTER_2"/>
    <property type="match status" value="1"/>
</dbReference>
<dbReference type="RefSeq" id="WP_006782932.1">
    <property type="nucleotide sequence ID" value="NZ_CP040506.1"/>
</dbReference>
<dbReference type="PANTHER" id="PTHR43790">
    <property type="entry name" value="CARBOHYDRATE TRANSPORT ATP-BINDING PROTEIN MG119-RELATED"/>
    <property type="match status" value="1"/>
</dbReference>
<dbReference type="InterPro" id="IPR027417">
    <property type="entry name" value="P-loop_NTPase"/>
</dbReference>
<dbReference type="HOGENOM" id="CLU_574620_0_0_9"/>
<protein>
    <recommendedName>
        <fullName evidence="3">ABC transporter domain-containing protein</fullName>
    </recommendedName>
</protein>
<dbReference type="Proteomes" id="UP000005384">
    <property type="component" value="Unassembled WGS sequence"/>
</dbReference>
<reference evidence="4 5" key="1">
    <citation type="submission" date="2011-08" db="EMBL/GenBank/DDBJ databases">
        <title>The Genome Sequence of Clostridium hathewayi WAL-18680.</title>
        <authorList>
            <consortium name="The Broad Institute Genome Sequencing Platform"/>
            <person name="Earl A."/>
            <person name="Ward D."/>
            <person name="Feldgarden M."/>
            <person name="Gevers D."/>
            <person name="Finegold S.M."/>
            <person name="Summanen P.H."/>
            <person name="Molitoris D.R."/>
            <person name="Song M."/>
            <person name="Daigneault M."/>
            <person name="Allen-Vercoe E."/>
            <person name="Young S.K."/>
            <person name="Zeng Q."/>
            <person name="Gargeya S."/>
            <person name="Fitzgerald M."/>
            <person name="Haas B."/>
            <person name="Abouelleil A."/>
            <person name="Alvarado L."/>
            <person name="Arachchi H.M."/>
            <person name="Berlin A."/>
            <person name="Brown A."/>
            <person name="Chapman S.B."/>
            <person name="Chen Z."/>
            <person name="Dunbar C."/>
            <person name="Freedman E."/>
            <person name="Gearin G."/>
            <person name="Gellesch M."/>
            <person name="Goldberg J."/>
            <person name="Griggs A."/>
            <person name="Gujja S."/>
            <person name="Heiman D."/>
            <person name="Howarth C."/>
            <person name="Larson L."/>
            <person name="Lui A."/>
            <person name="MacDonald P.J.P."/>
            <person name="Montmayeur A."/>
            <person name="Murphy C."/>
            <person name="Neiman D."/>
            <person name="Pearson M."/>
            <person name="Priest M."/>
            <person name="Roberts A."/>
            <person name="Saif S."/>
            <person name="Shea T."/>
            <person name="Shenoy N."/>
            <person name="Sisk P."/>
            <person name="Stolte C."/>
            <person name="Sykes S."/>
            <person name="Wortman J."/>
            <person name="Nusbaum C."/>
            <person name="Birren B."/>
        </authorList>
    </citation>
    <scope>NUCLEOTIDE SEQUENCE [LARGE SCALE GENOMIC DNA]</scope>
    <source>
        <strain evidence="4 5">WAL-18680</strain>
    </source>
</reference>
<evidence type="ECO:0000256" key="2">
    <source>
        <dbReference type="ARBA" id="ARBA00022840"/>
    </source>
</evidence>
<dbReference type="Gene3D" id="3.40.50.300">
    <property type="entry name" value="P-loop containing nucleotide triphosphate hydrolases"/>
    <property type="match status" value="1"/>
</dbReference>
<dbReference type="PANTHER" id="PTHR43790:SF4">
    <property type="entry name" value="GUANOSINE IMPORT ATP-BINDING PROTEIN NUPO"/>
    <property type="match status" value="1"/>
</dbReference>
<evidence type="ECO:0000313" key="4">
    <source>
        <dbReference type="EMBL" id="EHI57037.1"/>
    </source>
</evidence>
<dbReference type="InterPro" id="IPR003439">
    <property type="entry name" value="ABC_transporter-like_ATP-bd"/>
</dbReference>